<organism evidence="2 3">
    <name type="scientific">Desulforamulus hydrothermalis Lam5 = DSM 18033</name>
    <dbReference type="NCBI Taxonomy" id="1121428"/>
    <lineage>
        <taxon>Bacteria</taxon>
        <taxon>Bacillati</taxon>
        <taxon>Bacillota</taxon>
        <taxon>Clostridia</taxon>
        <taxon>Eubacteriales</taxon>
        <taxon>Peptococcaceae</taxon>
        <taxon>Desulforamulus</taxon>
    </lineage>
</organism>
<comment type="caution">
    <text evidence="2">The sequence shown here is derived from an EMBL/GenBank/DDBJ whole genome shotgun (WGS) entry which is preliminary data.</text>
</comment>
<dbReference type="PANTHER" id="PTHR37030:SF1">
    <property type="entry name" value="NUCLEOTIDYLTRANSFERASE"/>
    <property type="match status" value="1"/>
</dbReference>
<evidence type="ECO:0000259" key="1">
    <source>
        <dbReference type="Pfam" id="PF01909"/>
    </source>
</evidence>
<proteinExistence type="predicted"/>
<dbReference type="eggNOG" id="COG1708">
    <property type="taxonomic scope" value="Bacteria"/>
</dbReference>
<feature type="domain" description="Polymerase nucleotidyl transferase" evidence="1">
    <location>
        <begin position="25"/>
        <end position="97"/>
    </location>
</feature>
<dbReference type="InterPro" id="IPR043519">
    <property type="entry name" value="NT_sf"/>
</dbReference>
<evidence type="ECO:0000313" key="3">
    <source>
        <dbReference type="Proteomes" id="UP000009315"/>
    </source>
</evidence>
<evidence type="ECO:0000313" key="2">
    <source>
        <dbReference type="EMBL" id="CCO08851.1"/>
    </source>
</evidence>
<dbReference type="InterPro" id="IPR002934">
    <property type="entry name" value="Polymerase_NTP_transf_dom"/>
</dbReference>
<dbReference type="Pfam" id="PF01909">
    <property type="entry name" value="NTP_transf_2"/>
    <property type="match status" value="1"/>
</dbReference>
<dbReference type="PANTHER" id="PTHR37030">
    <property type="entry name" value="NUCLEOTIDYLTRANSFERASE"/>
    <property type="match status" value="1"/>
</dbReference>
<dbReference type="Gene3D" id="3.30.460.10">
    <property type="entry name" value="Beta Polymerase, domain 2"/>
    <property type="match status" value="1"/>
</dbReference>
<keyword evidence="3" id="KW-1185">Reference proteome</keyword>
<reference evidence="2 3" key="1">
    <citation type="journal article" date="2013" name="Genome Announc.">
        <title>Genome Sequence of the Sulfate-Reducing Bacterium Desulfotomaculum hydrothermale Lam5(T).</title>
        <authorList>
            <person name="Amin O."/>
            <person name="Fardeau M.L."/>
            <person name="Valette O."/>
            <person name="Hirschler-Rea A."/>
            <person name="Barbe V."/>
            <person name="Medigue C."/>
            <person name="Vacherie B."/>
            <person name="Ollivier B."/>
            <person name="Bertin P.N."/>
            <person name="Dolla A."/>
        </authorList>
    </citation>
    <scope>NUCLEOTIDE SEQUENCE [LARGE SCALE GENOMIC DNA]</scope>
    <source>
        <strain evidence="3">Lam5 / DSM 18033</strain>
    </source>
</reference>
<name>K8EJX4_9FIRM</name>
<dbReference type="AlphaFoldDB" id="K8EJX4"/>
<dbReference type="Proteomes" id="UP000009315">
    <property type="component" value="Unassembled WGS sequence"/>
</dbReference>
<sequence>MALRDTPGYGGNKGVVLVEIIELMARDIASKFDPLKVIVFGSWARGEAGPDSDVDLLVILNCTRDKKRDMQVAIRKELRKFKVPKDIVVATPEDIEEYKDAWWTVYHPALQEGKVLYEQ</sequence>
<protein>
    <submittedName>
        <fullName evidence="2">DNA polymerase beta domain protein region</fullName>
    </submittedName>
</protein>
<dbReference type="STRING" id="1121428.DESHY_60023"/>
<dbReference type="EMBL" id="CAOS01000013">
    <property type="protein sequence ID" value="CCO08851.1"/>
    <property type="molecule type" value="Genomic_DNA"/>
</dbReference>
<dbReference type="CDD" id="cd05403">
    <property type="entry name" value="NT_KNTase_like"/>
    <property type="match status" value="1"/>
</dbReference>
<gene>
    <name evidence="2" type="ORF">DESHY_60023</name>
</gene>
<dbReference type="SUPFAM" id="SSF81301">
    <property type="entry name" value="Nucleotidyltransferase"/>
    <property type="match status" value="1"/>
</dbReference>
<accession>K8EJX4</accession>
<dbReference type="GO" id="GO:0016779">
    <property type="term" value="F:nucleotidyltransferase activity"/>
    <property type="evidence" value="ECO:0007669"/>
    <property type="project" value="InterPro"/>
</dbReference>